<keyword evidence="4" id="KW-0472">Membrane</keyword>
<dbReference type="OrthoDB" id="2381690at2"/>
<protein>
    <recommendedName>
        <fullName evidence="2">Anti-sigma-W factor RsiW</fullName>
    </recommendedName>
</protein>
<dbReference type="EMBL" id="CP009285">
    <property type="protein sequence ID" value="AIQ60314.1"/>
    <property type="molecule type" value="Genomic_DNA"/>
</dbReference>
<feature type="compositionally biased region" description="Low complexity" evidence="3">
    <location>
        <begin position="217"/>
        <end position="229"/>
    </location>
</feature>
<evidence type="ECO:0000256" key="3">
    <source>
        <dbReference type="SAM" id="MobiDB-lite"/>
    </source>
</evidence>
<reference evidence="6" key="1">
    <citation type="submission" date="2014-08" db="EMBL/GenBank/DDBJ databases">
        <title>Comparative genomics of the Paenibacillus odorifer group.</title>
        <authorList>
            <person name="den Bakker H.C."/>
            <person name="Tsai Y.-C.Y.-C."/>
            <person name="Martin N."/>
            <person name="Korlach J."/>
            <person name="Wiedmann M."/>
        </authorList>
    </citation>
    <scope>NUCLEOTIDE SEQUENCE [LARGE SCALE GENOMIC DNA]</scope>
    <source>
        <strain evidence="6">DSM 13188</strain>
    </source>
</reference>
<dbReference type="InterPro" id="IPR041916">
    <property type="entry name" value="Anti_sigma_zinc_sf"/>
</dbReference>
<evidence type="ECO:0000256" key="2">
    <source>
        <dbReference type="ARBA" id="ARBA00024438"/>
    </source>
</evidence>
<organism evidence="6 7">
    <name type="scientific">Paenibacillus borealis</name>
    <dbReference type="NCBI Taxonomy" id="160799"/>
    <lineage>
        <taxon>Bacteria</taxon>
        <taxon>Bacillati</taxon>
        <taxon>Bacillota</taxon>
        <taxon>Bacilli</taxon>
        <taxon>Bacillales</taxon>
        <taxon>Paenibacillaceae</taxon>
        <taxon>Paenibacillus</taxon>
    </lineage>
</organism>
<name>A0A089MV44_PAEBO</name>
<feature type="transmembrane region" description="Helical" evidence="4">
    <location>
        <begin position="109"/>
        <end position="129"/>
    </location>
</feature>
<evidence type="ECO:0000256" key="1">
    <source>
        <dbReference type="ARBA" id="ARBA00024353"/>
    </source>
</evidence>
<evidence type="ECO:0000259" key="5">
    <source>
        <dbReference type="Pfam" id="PF13490"/>
    </source>
</evidence>
<gene>
    <name evidence="6" type="ORF">PBOR_27725</name>
</gene>
<dbReference type="Proteomes" id="UP000029518">
    <property type="component" value="Chromosome"/>
</dbReference>
<keyword evidence="7" id="KW-1185">Reference proteome</keyword>
<dbReference type="HOGENOM" id="CLU_681230_0_0_9"/>
<dbReference type="KEGG" id="pbd:PBOR_27725"/>
<evidence type="ECO:0000313" key="7">
    <source>
        <dbReference type="Proteomes" id="UP000029518"/>
    </source>
</evidence>
<keyword evidence="4" id="KW-0812">Transmembrane</keyword>
<dbReference type="InterPro" id="IPR027383">
    <property type="entry name" value="Znf_put"/>
</dbReference>
<keyword evidence="4" id="KW-1133">Transmembrane helix</keyword>
<feature type="region of interest" description="Disordered" evidence="3">
    <location>
        <begin position="152"/>
        <end position="261"/>
    </location>
</feature>
<evidence type="ECO:0000256" key="4">
    <source>
        <dbReference type="SAM" id="Phobius"/>
    </source>
</evidence>
<dbReference type="RefSeq" id="WP_042216875.1">
    <property type="nucleotide sequence ID" value="NZ_CP009285.1"/>
</dbReference>
<comment type="similarity">
    <text evidence="1">Belongs to the zinc-associated anti-sigma factor (ZAS) superfamily. Anti-sigma-W factor family.</text>
</comment>
<feature type="region of interest" description="Disordered" evidence="3">
    <location>
        <begin position="273"/>
        <end position="296"/>
    </location>
</feature>
<dbReference type="AlphaFoldDB" id="A0A089MV44"/>
<feature type="domain" description="Putative zinc-finger" evidence="5">
    <location>
        <begin position="3"/>
        <end position="37"/>
    </location>
</feature>
<proteinExistence type="inferred from homology"/>
<accession>A0A089MV44</accession>
<feature type="region of interest" description="Disordered" evidence="3">
    <location>
        <begin position="385"/>
        <end position="418"/>
    </location>
</feature>
<feature type="compositionally biased region" description="Low complexity" evidence="3">
    <location>
        <begin position="388"/>
        <end position="408"/>
    </location>
</feature>
<sequence length="418" mass="43435">MKCAEVMEWMHRYLDHDLSQEEMLEMFRHIDDCPSCAEVFDRLTMLSRQLEELPDVKPPFSLVDSILPQLEQLDRGVREEPVMVGSEDPKIVPFTRQSTRGKKSKGASIATRTGIGAAAAAVILLFAVFNMPESMPGADMDQAYNAAGSEATSKMMTESAENAAPADAGQNNSTDGGAEVFFSEPATAEPNAEGAALNSTGPAAGDSADVADKADGADAGPAPAKEPPATQAPSAKRNATAPPADNSRKGSSGNDDRAADPAAQSQIFMGTAQEDAAADTAVPEQGALQDPNAAEPGAMGLLPALVAPQPSWPSPDGRYTAELFGQQVVIYQAPAGNAEGERVALTSLPIEGTWVSGVWSEDGSQFTYVTQLQDGTQATKVYTVPADTSTPLPSVSPSVPASPGSSPAITPDAATSNK</sequence>
<dbReference type="Gene3D" id="1.10.10.1320">
    <property type="entry name" value="Anti-sigma factor, zinc-finger domain"/>
    <property type="match status" value="1"/>
</dbReference>
<dbReference type="Pfam" id="PF13490">
    <property type="entry name" value="zf-HC2"/>
    <property type="match status" value="1"/>
</dbReference>
<evidence type="ECO:0000313" key="6">
    <source>
        <dbReference type="EMBL" id="AIQ60314.1"/>
    </source>
</evidence>